<reference evidence="2 3" key="1">
    <citation type="journal article" date="2018" name="PLoS Genet.">
        <title>Population sequencing reveals clonal diversity and ancestral inbreeding in the grapevine cultivar Chardonnay.</title>
        <authorList>
            <person name="Roach M.J."/>
            <person name="Johnson D.L."/>
            <person name="Bohlmann J."/>
            <person name="van Vuuren H.J."/>
            <person name="Jones S.J."/>
            <person name="Pretorius I.S."/>
            <person name="Schmidt S.A."/>
            <person name="Borneman A.R."/>
        </authorList>
    </citation>
    <scope>NUCLEOTIDE SEQUENCE [LARGE SCALE GENOMIC DNA]</scope>
    <source>
        <strain evidence="3">cv. Chardonnay</strain>
        <tissue evidence="2">Leaf</tissue>
    </source>
</reference>
<evidence type="ECO:0000313" key="3">
    <source>
        <dbReference type="Proteomes" id="UP000288805"/>
    </source>
</evidence>
<name>A0A438IQL3_VITVI</name>
<feature type="region of interest" description="Disordered" evidence="1">
    <location>
        <begin position="1"/>
        <end position="21"/>
    </location>
</feature>
<gene>
    <name evidence="2" type="ORF">CK203_033853</name>
</gene>
<organism evidence="2 3">
    <name type="scientific">Vitis vinifera</name>
    <name type="common">Grape</name>
    <dbReference type="NCBI Taxonomy" id="29760"/>
    <lineage>
        <taxon>Eukaryota</taxon>
        <taxon>Viridiplantae</taxon>
        <taxon>Streptophyta</taxon>
        <taxon>Embryophyta</taxon>
        <taxon>Tracheophyta</taxon>
        <taxon>Spermatophyta</taxon>
        <taxon>Magnoliopsida</taxon>
        <taxon>eudicotyledons</taxon>
        <taxon>Gunneridae</taxon>
        <taxon>Pentapetalae</taxon>
        <taxon>rosids</taxon>
        <taxon>Vitales</taxon>
        <taxon>Vitaceae</taxon>
        <taxon>Viteae</taxon>
        <taxon>Vitis</taxon>
    </lineage>
</organism>
<dbReference type="AlphaFoldDB" id="A0A438IQL3"/>
<protein>
    <submittedName>
        <fullName evidence="2">Uncharacterized protein</fullName>
    </submittedName>
</protein>
<accession>A0A438IQL3</accession>
<dbReference type="EMBL" id="QGNW01000090">
    <property type="protein sequence ID" value="RVW98996.1"/>
    <property type="molecule type" value="Genomic_DNA"/>
</dbReference>
<proteinExistence type="predicted"/>
<sequence length="141" mass="16187">MPPRRPTSSQNCQIDDDVPSPLEGLSPMSARRLYSIVGQPEFNFKDKHMDRPLCMISVLRASFFLRKGCQGFLAYVMSDENDLKKEKNPIVRDFPDVFLDNLPGWSPKRDVKFTIDLIPKIAHISKNPYKMATMELNELKA</sequence>
<evidence type="ECO:0000313" key="2">
    <source>
        <dbReference type="EMBL" id="RVW98996.1"/>
    </source>
</evidence>
<evidence type="ECO:0000256" key="1">
    <source>
        <dbReference type="SAM" id="MobiDB-lite"/>
    </source>
</evidence>
<feature type="compositionally biased region" description="Polar residues" evidence="1">
    <location>
        <begin position="1"/>
        <end position="13"/>
    </location>
</feature>
<comment type="caution">
    <text evidence="2">The sequence shown here is derived from an EMBL/GenBank/DDBJ whole genome shotgun (WGS) entry which is preliminary data.</text>
</comment>
<dbReference type="Proteomes" id="UP000288805">
    <property type="component" value="Unassembled WGS sequence"/>
</dbReference>